<dbReference type="InterPro" id="IPR051610">
    <property type="entry name" value="GPI/OXD"/>
</dbReference>
<evidence type="ECO:0000256" key="1">
    <source>
        <dbReference type="ARBA" id="ARBA00022723"/>
    </source>
</evidence>
<dbReference type="SUPFAM" id="SSF51182">
    <property type="entry name" value="RmlC-like cupins"/>
    <property type="match status" value="1"/>
</dbReference>
<protein>
    <submittedName>
        <fullName evidence="3">Cupin domain-containing protein</fullName>
    </submittedName>
</protein>
<evidence type="ECO:0000259" key="2">
    <source>
        <dbReference type="Pfam" id="PF07883"/>
    </source>
</evidence>
<sequence>MGKVDAEDVEWTALEEGETFFRRKQLGEAAGGDRIGCSLYEIPPGKRSWPYHYHTANEEALYVLSGNGTLRLDGETTSLEEGVYVALPADERGAHRVINDSDEPLSYLVLSTMDEPDVTVYPDSDKLGVFVGTPPGGRGERTLDGYYRREDTVDYWDGETDRTETAD</sequence>
<comment type="caution">
    <text evidence="3">The sequence shown here is derived from an EMBL/GenBank/DDBJ whole genome shotgun (WGS) entry which is preliminary data.</text>
</comment>
<dbReference type="EMBL" id="JAOPKA010000009">
    <property type="protein sequence ID" value="MCU4742542.1"/>
    <property type="molecule type" value="Genomic_DNA"/>
</dbReference>
<dbReference type="CDD" id="cd02224">
    <property type="entry name" value="cupin_SPO2919-like"/>
    <property type="match status" value="1"/>
</dbReference>
<dbReference type="InterPro" id="IPR014710">
    <property type="entry name" value="RmlC-like_jellyroll"/>
</dbReference>
<dbReference type="Proteomes" id="UP001321018">
    <property type="component" value="Unassembled WGS sequence"/>
</dbReference>
<dbReference type="AlphaFoldDB" id="A0AAP2YZN4"/>
<dbReference type="InterPro" id="IPR013096">
    <property type="entry name" value="Cupin_2"/>
</dbReference>
<reference evidence="3" key="1">
    <citation type="submission" date="2022-09" db="EMBL/GenBank/DDBJ databases">
        <title>Enrichment on poylsaccharides allowed isolation of novel metabolic and taxonomic groups of Haloarchaea.</title>
        <authorList>
            <person name="Sorokin D.Y."/>
            <person name="Elcheninov A.G."/>
            <person name="Khizhniak T.V."/>
            <person name="Kolganova T.V."/>
            <person name="Kublanov I.V."/>
        </authorList>
    </citation>
    <scope>NUCLEOTIDE SEQUENCE</scope>
    <source>
        <strain evidence="3">AArc-xg1-1</strain>
    </source>
</reference>
<dbReference type="RefSeq" id="WP_338004367.1">
    <property type="nucleotide sequence ID" value="NZ_JAOPKA010000009.1"/>
</dbReference>
<dbReference type="GO" id="GO:0046872">
    <property type="term" value="F:metal ion binding"/>
    <property type="evidence" value="ECO:0007669"/>
    <property type="project" value="UniProtKB-KW"/>
</dbReference>
<dbReference type="PANTHER" id="PTHR35848">
    <property type="entry name" value="OXALATE-BINDING PROTEIN"/>
    <property type="match status" value="1"/>
</dbReference>
<keyword evidence="1" id="KW-0479">Metal-binding</keyword>
<name>A0AAP2YZN4_9EURY</name>
<feature type="domain" description="Cupin type-2" evidence="2">
    <location>
        <begin position="39"/>
        <end position="110"/>
    </location>
</feature>
<evidence type="ECO:0000313" key="3">
    <source>
        <dbReference type="EMBL" id="MCU4742542.1"/>
    </source>
</evidence>
<dbReference type="InterPro" id="IPR011051">
    <property type="entry name" value="RmlC_Cupin_sf"/>
</dbReference>
<organism evidence="3 4">
    <name type="scientific">Natronoglomus mannanivorans</name>
    <dbReference type="NCBI Taxonomy" id="2979990"/>
    <lineage>
        <taxon>Archaea</taxon>
        <taxon>Methanobacteriati</taxon>
        <taxon>Methanobacteriota</taxon>
        <taxon>Stenosarchaea group</taxon>
        <taxon>Halobacteria</taxon>
        <taxon>Halobacteriales</taxon>
        <taxon>Natrialbaceae</taxon>
        <taxon>Natronoglomus</taxon>
    </lineage>
</organism>
<evidence type="ECO:0000313" key="4">
    <source>
        <dbReference type="Proteomes" id="UP001321018"/>
    </source>
</evidence>
<gene>
    <name evidence="3" type="ORF">OB960_14180</name>
</gene>
<dbReference type="PANTHER" id="PTHR35848:SF6">
    <property type="entry name" value="CUPIN TYPE-2 DOMAIN-CONTAINING PROTEIN"/>
    <property type="match status" value="1"/>
</dbReference>
<dbReference type="Gene3D" id="2.60.120.10">
    <property type="entry name" value="Jelly Rolls"/>
    <property type="match status" value="1"/>
</dbReference>
<accession>A0AAP2YZN4</accession>
<proteinExistence type="predicted"/>
<dbReference type="Pfam" id="PF07883">
    <property type="entry name" value="Cupin_2"/>
    <property type="match status" value="1"/>
</dbReference>